<dbReference type="Pfam" id="PF01565">
    <property type="entry name" value="FAD_binding_4"/>
    <property type="match status" value="1"/>
</dbReference>
<comment type="cofactor">
    <cofactor evidence="1">
        <name>FAD</name>
        <dbReference type="ChEBI" id="CHEBI:57692"/>
    </cofactor>
</comment>
<evidence type="ECO:0000313" key="6">
    <source>
        <dbReference type="EMBL" id="MBR9650134.1"/>
    </source>
</evidence>
<dbReference type="InterPro" id="IPR006094">
    <property type="entry name" value="Oxid_FAD_bind_N"/>
</dbReference>
<sequence length="479" mass="51283">MDMPRPDANILAKKPVLVKRLQQVLPKDAVIHEEAETRAYECDALTAYRCPPLVAVLPSNTEEVAAVMKICHDMGVPVVPRGAGTSLAGGSLPTADSVILGVARMNEVLETDYENRFIRVQTGRTNLSVTGAVEENDFFYAPDPSSQLACAIAGNVGMNSGGAHCLKYGVTTNNLMGVTMVLMDGTVVELGGAHLDAGGLDLLGVVCGSEGQLGVVTEATLRILHKPEGARPVLMGFDSNEVAGQCVSDIIKAGVLPVAIEFMDRPVIRATEAFAGAGYPDCEALLIVEVEGSEAEIAEQLDKILTIARSHNPVELRESTNADESARIWLGRKSAFGAMGQINDYMCLDGTIPVNQLPYVLRRIGEMSQHYGLGVGNVFHAGDGNMHPLILFDANKPGDLELCERFGADILKLCVEVGGCLTGEHGVGIEKRDLMVDQFDPDDLDIQMAVKDVFDPDWLLNPAKVFPLAASETRRMAAE</sequence>
<proteinExistence type="predicted"/>
<keyword evidence="4" id="KW-0560">Oxidoreductase</keyword>
<accession>A0ABS5HMI9</accession>
<dbReference type="InterPro" id="IPR016169">
    <property type="entry name" value="FAD-bd_PCMH_sub2"/>
</dbReference>
<dbReference type="Pfam" id="PF02913">
    <property type="entry name" value="FAD-oxidase_C"/>
    <property type="match status" value="1"/>
</dbReference>
<dbReference type="Gene3D" id="3.30.70.2740">
    <property type="match status" value="1"/>
</dbReference>
<dbReference type="RefSeq" id="WP_212699645.1">
    <property type="nucleotide sequence ID" value="NZ_JADMKU010000002.1"/>
</dbReference>
<reference evidence="6 7" key="1">
    <citation type="journal article" date="2021" name="Arch. Microbiol.">
        <title>Thalassobius aquimarinus sp. nov., isolated from the Sea of Japan seashore.</title>
        <authorList>
            <person name="Kurilenko V.V."/>
            <person name="Romanenko L.A."/>
            <person name="Chernysheva N.Y."/>
            <person name="Velansky P.V."/>
            <person name="Tekutyeva L.A."/>
            <person name="Isaeva M.P."/>
            <person name="Mikhailov V.V."/>
        </authorList>
    </citation>
    <scope>NUCLEOTIDE SEQUENCE [LARGE SCALE GENOMIC DNA]</scope>
    <source>
        <strain evidence="6 7">KMM 8518</strain>
    </source>
</reference>
<evidence type="ECO:0000313" key="7">
    <source>
        <dbReference type="Proteomes" id="UP001195941"/>
    </source>
</evidence>
<dbReference type="SUPFAM" id="SSF56176">
    <property type="entry name" value="FAD-binding/transporter-associated domain-like"/>
    <property type="match status" value="1"/>
</dbReference>
<dbReference type="InterPro" id="IPR016171">
    <property type="entry name" value="Vanillyl_alc_oxidase_C-sub2"/>
</dbReference>
<dbReference type="Proteomes" id="UP001195941">
    <property type="component" value="Unassembled WGS sequence"/>
</dbReference>
<evidence type="ECO:0000256" key="3">
    <source>
        <dbReference type="ARBA" id="ARBA00022827"/>
    </source>
</evidence>
<dbReference type="PANTHER" id="PTHR42934:SF1">
    <property type="entry name" value="GLYCOLATE OXIDASE SUBUNIT GLCD"/>
    <property type="match status" value="1"/>
</dbReference>
<dbReference type="InterPro" id="IPR016164">
    <property type="entry name" value="FAD-linked_Oxase-like_C"/>
</dbReference>
<keyword evidence="3" id="KW-0274">FAD</keyword>
<dbReference type="InterPro" id="IPR016166">
    <property type="entry name" value="FAD-bd_PCMH"/>
</dbReference>
<name>A0ABS5HMI9_9RHOB</name>
<keyword evidence="2" id="KW-0285">Flavoprotein</keyword>
<protein>
    <submittedName>
        <fullName evidence="6">FAD-binding protein</fullName>
    </submittedName>
</protein>
<dbReference type="Gene3D" id="3.30.465.10">
    <property type="match status" value="1"/>
</dbReference>
<organism evidence="6 7">
    <name type="scientific">Thalassovita aquimarina</name>
    <dbReference type="NCBI Taxonomy" id="2785917"/>
    <lineage>
        <taxon>Bacteria</taxon>
        <taxon>Pseudomonadati</taxon>
        <taxon>Pseudomonadota</taxon>
        <taxon>Alphaproteobacteria</taxon>
        <taxon>Rhodobacterales</taxon>
        <taxon>Roseobacteraceae</taxon>
        <taxon>Thalassovita</taxon>
    </lineage>
</organism>
<evidence type="ECO:0000256" key="2">
    <source>
        <dbReference type="ARBA" id="ARBA00022630"/>
    </source>
</evidence>
<keyword evidence="7" id="KW-1185">Reference proteome</keyword>
<dbReference type="PANTHER" id="PTHR42934">
    <property type="entry name" value="GLYCOLATE OXIDASE SUBUNIT GLCD"/>
    <property type="match status" value="1"/>
</dbReference>
<gene>
    <name evidence="6" type="ORF">IT775_03220</name>
</gene>
<dbReference type="PROSITE" id="PS51387">
    <property type="entry name" value="FAD_PCMH"/>
    <property type="match status" value="1"/>
</dbReference>
<dbReference type="InterPro" id="IPR051914">
    <property type="entry name" value="FAD-linked_OxidoTrans_Type4"/>
</dbReference>
<feature type="domain" description="FAD-binding PCMH-type" evidence="5">
    <location>
        <begin position="48"/>
        <end position="226"/>
    </location>
</feature>
<dbReference type="SUPFAM" id="SSF55103">
    <property type="entry name" value="FAD-linked oxidases, C-terminal domain"/>
    <property type="match status" value="1"/>
</dbReference>
<dbReference type="EMBL" id="JADMKU010000002">
    <property type="protein sequence ID" value="MBR9650134.1"/>
    <property type="molecule type" value="Genomic_DNA"/>
</dbReference>
<dbReference type="InterPro" id="IPR036318">
    <property type="entry name" value="FAD-bd_PCMH-like_sf"/>
</dbReference>
<evidence type="ECO:0000259" key="5">
    <source>
        <dbReference type="PROSITE" id="PS51387"/>
    </source>
</evidence>
<comment type="caution">
    <text evidence="6">The sequence shown here is derived from an EMBL/GenBank/DDBJ whole genome shotgun (WGS) entry which is preliminary data.</text>
</comment>
<dbReference type="Gene3D" id="1.10.45.10">
    <property type="entry name" value="Vanillyl-alcohol Oxidase, Chain A, domain 4"/>
    <property type="match status" value="1"/>
</dbReference>
<evidence type="ECO:0000256" key="1">
    <source>
        <dbReference type="ARBA" id="ARBA00001974"/>
    </source>
</evidence>
<dbReference type="InterPro" id="IPR004113">
    <property type="entry name" value="FAD-bd_oxidored_4_C"/>
</dbReference>
<evidence type="ECO:0000256" key="4">
    <source>
        <dbReference type="ARBA" id="ARBA00023002"/>
    </source>
</evidence>